<keyword evidence="3" id="KW-0804">Transcription</keyword>
<proteinExistence type="predicted"/>
<feature type="domain" description="HTH araC/xylS-type" evidence="4">
    <location>
        <begin position="222"/>
        <end position="322"/>
    </location>
</feature>
<protein>
    <submittedName>
        <fullName evidence="5">Helix-turn-helix domain-containing protein</fullName>
    </submittedName>
</protein>
<accession>A0AAW4FXB0</accession>
<dbReference type="GO" id="GO:0043565">
    <property type="term" value="F:sequence-specific DNA binding"/>
    <property type="evidence" value="ECO:0007669"/>
    <property type="project" value="InterPro"/>
</dbReference>
<name>A0AAW4FXB0_9HYPH</name>
<evidence type="ECO:0000256" key="3">
    <source>
        <dbReference type="ARBA" id="ARBA00023163"/>
    </source>
</evidence>
<dbReference type="Gene3D" id="1.10.10.60">
    <property type="entry name" value="Homeodomain-like"/>
    <property type="match status" value="1"/>
</dbReference>
<sequence>MTAAKVADFLIAEGNDPVELAATLSLPTVKLTARPVNKTGILYKCRFTNAGALSIGLNRYQGQFSITREGASDLCLIFLPRYGNAVFHVGGKEIVSSGRQGVIADCAQYESTLFLGAREHFVIIIDRNTLSNGLSDMLEIPISGSLNFRPEIDLTAGAGVAITRIAATLQAGLVLNDGPLRSAPLALASLTDALTQMILETLPHRFSEELHRPFYPLPRHVKRAIEFMEANLSKPLSIQDIAGGCGVSVRTLHQGFRQFKVTTPIAHLQHLRLEAVHKELRYAEPGQTVAEIALKWGFTHMGRFASDYRKRFGQLPSATLRS</sequence>
<dbReference type="SUPFAM" id="SSF46689">
    <property type="entry name" value="Homeodomain-like"/>
    <property type="match status" value="2"/>
</dbReference>
<reference evidence="5 6" key="1">
    <citation type="submission" date="2020-01" db="EMBL/GenBank/DDBJ databases">
        <title>Draft genome assembly of Ensifer adhaerens T173.</title>
        <authorList>
            <person name="Craig J.E."/>
            <person name="Stinchcombe J.R."/>
        </authorList>
    </citation>
    <scope>NUCLEOTIDE SEQUENCE [LARGE SCALE GENOMIC DNA]</scope>
    <source>
        <strain evidence="5 6">T173</strain>
    </source>
</reference>
<dbReference type="PROSITE" id="PS00041">
    <property type="entry name" value="HTH_ARAC_FAMILY_1"/>
    <property type="match status" value="1"/>
</dbReference>
<dbReference type="RefSeq" id="WP_203529974.1">
    <property type="nucleotide sequence ID" value="NZ_CP083375.1"/>
</dbReference>
<evidence type="ECO:0000259" key="4">
    <source>
        <dbReference type="PROSITE" id="PS01124"/>
    </source>
</evidence>
<dbReference type="PROSITE" id="PS01124">
    <property type="entry name" value="HTH_ARAC_FAMILY_2"/>
    <property type="match status" value="1"/>
</dbReference>
<gene>
    <name evidence="5" type="ORF">GFB56_34830</name>
</gene>
<evidence type="ECO:0000313" key="5">
    <source>
        <dbReference type="EMBL" id="MBM3095869.1"/>
    </source>
</evidence>
<keyword evidence="6" id="KW-1185">Reference proteome</keyword>
<dbReference type="Pfam" id="PF12833">
    <property type="entry name" value="HTH_18"/>
    <property type="match status" value="1"/>
</dbReference>
<dbReference type="PANTHER" id="PTHR46796">
    <property type="entry name" value="HTH-TYPE TRANSCRIPTIONAL ACTIVATOR RHAS-RELATED"/>
    <property type="match status" value="1"/>
</dbReference>
<dbReference type="AlphaFoldDB" id="A0AAW4FXB0"/>
<dbReference type="InterPro" id="IPR018060">
    <property type="entry name" value="HTH_AraC"/>
</dbReference>
<dbReference type="GO" id="GO:0003700">
    <property type="term" value="F:DNA-binding transcription factor activity"/>
    <property type="evidence" value="ECO:0007669"/>
    <property type="project" value="InterPro"/>
</dbReference>
<dbReference type="InterPro" id="IPR009057">
    <property type="entry name" value="Homeodomain-like_sf"/>
</dbReference>
<evidence type="ECO:0000256" key="1">
    <source>
        <dbReference type="ARBA" id="ARBA00023015"/>
    </source>
</evidence>
<keyword evidence="1" id="KW-0805">Transcription regulation</keyword>
<evidence type="ECO:0000256" key="2">
    <source>
        <dbReference type="ARBA" id="ARBA00023125"/>
    </source>
</evidence>
<dbReference type="InterPro" id="IPR035418">
    <property type="entry name" value="AraC-bd_2"/>
</dbReference>
<dbReference type="Proteomes" id="UP000744980">
    <property type="component" value="Unassembled WGS sequence"/>
</dbReference>
<organism evidence="5 6">
    <name type="scientific">Ensifer canadensis</name>
    <dbReference type="NCBI Taxonomy" id="555315"/>
    <lineage>
        <taxon>Bacteria</taxon>
        <taxon>Pseudomonadati</taxon>
        <taxon>Pseudomonadota</taxon>
        <taxon>Alphaproteobacteria</taxon>
        <taxon>Hyphomicrobiales</taxon>
        <taxon>Rhizobiaceae</taxon>
        <taxon>Sinorhizobium/Ensifer group</taxon>
        <taxon>Ensifer</taxon>
    </lineage>
</organism>
<keyword evidence="2" id="KW-0238">DNA-binding</keyword>
<dbReference type="PANTHER" id="PTHR46796:SF12">
    <property type="entry name" value="HTH-TYPE DNA-BINDING TRANSCRIPTIONAL ACTIVATOR EUTR"/>
    <property type="match status" value="1"/>
</dbReference>
<dbReference type="EMBL" id="WXFA01000059">
    <property type="protein sequence ID" value="MBM3095869.1"/>
    <property type="molecule type" value="Genomic_DNA"/>
</dbReference>
<dbReference type="SMART" id="SM00342">
    <property type="entry name" value="HTH_ARAC"/>
    <property type="match status" value="1"/>
</dbReference>
<dbReference type="InterPro" id="IPR018062">
    <property type="entry name" value="HTH_AraC-typ_CS"/>
</dbReference>
<dbReference type="Pfam" id="PF14525">
    <property type="entry name" value="AraC_binding_2"/>
    <property type="match status" value="1"/>
</dbReference>
<comment type="caution">
    <text evidence="5">The sequence shown here is derived from an EMBL/GenBank/DDBJ whole genome shotgun (WGS) entry which is preliminary data.</text>
</comment>
<dbReference type="InterPro" id="IPR050204">
    <property type="entry name" value="AraC_XylS_family_regulators"/>
</dbReference>
<evidence type="ECO:0000313" key="6">
    <source>
        <dbReference type="Proteomes" id="UP000744980"/>
    </source>
</evidence>